<dbReference type="Proteomes" id="UP001139994">
    <property type="component" value="Unassembled WGS sequence"/>
</dbReference>
<dbReference type="RefSeq" id="WP_262951301.1">
    <property type="nucleotide sequence ID" value="NZ_JAOSLA010000010.1"/>
</dbReference>
<reference evidence="1" key="2">
    <citation type="submission" date="2022-09" db="EMBL/GenBank/DDBJ databases">
        <authorList>
            <person name="Cesa-Luna C."/>
            <person name="Girard L."/>
            <person name="Lood C."/>
            <person name="Hofte M."/>
            <person name="De Mot R."/>
        </authorList>
    </citation>
    <scope>NUCLEOTIDE SEQUENCE</scope>
    <source>
        <strain evidence="1">COR51</strain>
    </source>
</reference>
<keyword evidence="2" id="KW-1185">Reference proteome</keyword>
<protein>
    <recommendedName>
        <fullName evidence="3">Oxidoreductase molybdopterin binding domain-containing protein</fullName>
    </recommendedName>
</protein>
<dbReference type="EMBL" id="JAOSLA010000010">
    <property type="protein sequence ID" value="MCU7238250.1"/>
    <property type="molecule type" value="Genomic_DNA"/>
</dbReference>
<reference evidence="1" key="1">
    <citation type="journal article" date="2022" name="Microbiol. Spectr.">
        <title>An Nuclear Magnetic Resonance Fingerprint Matching Approach for the Identification and Structural Re-Evaluation of Pseudomonas Lipopeptides.</title>
        <authorList>
            <person name="De Roo V."/>
            <person name="Verleysen Y."/>
            <person name="Kovacs B."/>
            <person name="De Vleeschouwer M."/>
            <person name="Muangkaew P."/>
            <person name="Girard L."/>
            <person name="Hofte M."/>
            <person name="De Mot R."/>
            <person name="Madder A."/>
            <person name="Geudens N."/>
            <person name="Martins J.C."/>
        </authorList>
    </citation>
    <scope>NUCLEOTIDE SEQUENCE</scope>
    <source>
        <strain evidence="1">COR51</strain>
    </source>
</reference>
<gene>
    <name evidence="1" type="ORF">OC929_09310</name>
</gene>
<evidence type="ECO:0008006" key="3">
    <source>
        <dbReference type="Google" id="ProtNLM"/>
    </source>
</evidence>
<organism evidence="1 2">
    <name type="scientific">Pseudomonas peradeniyensis</name>
    <dbReference type="NCBI Taxonomy" id="2745488"/>
    <lineage>
        <taxon>Bacteria</taxon>
        <taxon>Pseudomonadati</taxon>
        <taxon>Pseudomonadota</taxon>
        <taxon>Gammaproteobacteria</taxon>
        <taxon>Pseudomonadales</taxon>
        <taxon>Pseudomonadaceae</taxon>
        <taxon>Pseudomonas</taxon>
    </lineage>
</organism>
<reference evidence="1" key="3">
    <citation type="journal article" date="2023" name="mSystems">
        <title>Charting the Lipopeptidome of Nonpathogenic Pseudomonas.</title>
        <authorList>
            <person name="Cesa-Luna C."/>
            <person name="Geudens N."/>
            <person name="Girard L."/>
            <person name="De Roo V."/>
            <person name="Maklad H.R."/>
            <person name="Martins J.C."/>
            <person name="Hofte M."/>
            <person name="De Mot R."/>
        </authorList>
    </citation>
    <scope>NUCLEOTIDE SEQUENCE</scope>
    <source>
        <strain evidence="1">COR51</strain>
    </source>
</reference>
<accession>A0ABT2V996</accession>
<sequence>MDKIVPCIAPFDLILSPPQAKLNWNTTSAWSMRTQGQVETENYVTDEWQMAKELTLLGECDVAIDFGRLVHGLSFELDICRFGKGISQAYWLELYDGESVFVRGPGQYGRHVHTLDRPVLSLTICTWPRSVVRLRELQWSLVQLQ</sequence>
<name>A0ABT2V996_9PSED</name>
<comment type="caution">
    <text evidence="1">The sequence shown here is derived from an EMBL/GenBank/DDBJ whole genome shotgun (WGS) entry which is preliminary data.</text>
</comment>
<proteinExistence type="predicted"/>
<evidence type="ECO:0000313" key="1">
    <source>
        <dbReference type="EMBL" id="MCU7238250.1"/>
    </source>
</evidence>
<evidence type="ECO:0000313" key="2">
    <source>
        <dbReference type="Proteomes" id="UP001139994"/>
    </source>
</evidence>